<dbReference type="InterPro" id="IPR036855">
    <property type="entry name" value="Znf_CCCH_sf"/>
</dbReference>
<feature type="compositionally biased region" description="Basic and acidic residues" evidence="7">
    <location>
        <begin position="379"/>
        <end position="389"/>
    </location>
</feature>
<evidence type="ECO:0000256" key="2">
    <source>
        <dbReference type="ARBA" id="ARBA00022737"/>
    </source>
</evidence>
<evidence type="ECO:0000313" key="9">
    <source>
        <dbReference type="EMBL" id="KAG9442352.1"/>
    </source>
</evidence>
<accession>A0AAV7E3F9</accession>
<evidence type="ECO:0000256" key="1">
    <source>
        <dbReference type="ARBA" id="ARBA00022723"/>
    </source>
</evidence>
<dbReference type="Pfam" id="PF15663">
    <property type="entry name" value="zf-CCCH_3"/>
    <property type="match status" value="1"/>
</dbReference>
<comment type="caution">
    <text evidence="9">The sequence shown here is derived from an EMBL/GenBank/DDBJ whole genome shotgun (WGS) entry which is preliminary data.</text>
</comment>
<dbReference type="GO" id="GO:0008270">
    <property type="term" value="F:zinc ion binding"/>
    <property type="evidence" value="ECO:0007669"/>
    <property type="project" value="UniProtKB-KW"/>
</dbReference>
<feature type="region of interest" description="Disordered" evidence="7">
    <location>
        <begin position="88"/>
        <end position="136"/>
    </location>
</feature>
<evidence type="ECO:0000256" key="3">
    <source>
        <dbReference type="ARBA" id="ARBA00022771"/>
    </source>
</evidence>
<dbReference type="Pfam" id="PF14608">
    <property type="entry name" value="zf-CCCH_2"/>
    <property type="match status" value="1"/>
</dbReference>
<organism evidence="9 10">
    <name type="scientific">Aristolochia fimbriata</name>
    <name type="common">White veined hardy Dutchman's pipe vine</name>
    <dbReference type="NCBI Taxonomy" id="158543"/>
    <lineage>
        <taxon>Eukaryota</taxon>
        <taxon>Viridiplantae</taxon>
        <taxon>Streptophyta</taxon>
        <taxon>Embryophyta</taxon>
        <taxon>Tracheophyta</taxon>
        <taxon>Spermatophyta</taxon>
        <taxon>Magnoliopsida</taxon>
        <taxon>Magnoliidae</taxon>
        <taxon>Piperales</taxon>
        <taxon>Aristolochiaceae</taxon>
        <taxon>Aristolochia</taxon>
    </lineage>
</organism>
<dbReference type="PROSITE" id="PS50103">
    <property type="entry name" value="ZF_C3H1"/>
    <property type="match status" value="3"/>
</dbReference>
<feature type="domain" description="C3H1-type" evidence="8">
    <location>
        <begin position="156"/>
        <end position="183"/>
    </location>
</feature>
<feature type="compositionally biased region" description="Acidic residues" evidence="7">
    <location>
        <begin position="733"/>
        <end position="748"/>
    </location>
</feature>
<dbReference type="PANTHER" id="PTHR15725">
    <property type="entry name" value="ZN-FINGER, C-X8-C-X5-C-X3-H TYPE-CONTAINING"/>
    <property type="match status" value="1"/>
</dbReference>
<feature type="domain" description="C3H1-type" evidence="8">
    <location>
        <begin position="16"/>
        <end position="45"/>
    </location>
</feature>
<feature type="compositionally biased region" description="Basic and acidic residues" evidence="7">
    <location>
        <begin position="631"/>
        <end position="641"/>
    </location>
</feature>
<keyword evidence="10" id="KW-1185">Reference proteome</keyword>
<dbReference type="Gene3D" id="4.10.1000.10">
    <property type="entry name" value="Zinc finger, CCCH-type"/>
    <property type="match status" value="2"/>
</dbReference>
<feature type="compositionally biased region" description="Polar residues" evidence="7">
    <location>
        <begin position="618"/>
        <end position="630"/>
    </location>
</feature>
<dbReference type="InterPro" id="IPR000571">
    <property type="entry name" value="Znf_CCCH"/>
</dbReference>
<dbReference type="GO" id="GO:0003729">
    <property type="term" value="F:mRNA binding"/>
    <property type="evidence" value="ECO:0007669"/>
    <property type="project" value="TreeGrafter"/>
</dbReference>
<feature type="compositionally biased region" description="Acidic residues" evidence="7">
    <location>
        <begin position="700"/>
        <end position="709"/>
    </location>
</feature>
<feature type="compositionally biased region" description="Low complexity" evidence="7">
    <location>
        <begin position="91"/>
        <end position="134"/>
    </location>
</feature>
<evidence type="ECO:0000256" key="5">
    <source>
        <dbReference type="ARBA" id="ARBA00023125"/>
    </source>
</evidence>
<feature type="compositionally biased region" description="Basic and acidic residues" evidence="7">
    <location>
        <begin position="527"/>
        <end position="544"/>
    </location>
</feature>
<feature type="region of interest" description="Disordered" evidence="7">
    <location>
        <begin position="379"/>
        <end position="544"/>
    </location>
</feature>
<feature type="compositionally biased region" description="Basic and acidic residues" evidence="7">
    <location>
        <begin position="663"/>
        <end position="676"/>
    </location>
</feature>
<evidence type="ECO:0000256" key="7">
    <source>
        <dbReference type="SAM" id="MobiDB-lite"/>
    </source>
</evidence>
<dbReference type="Proteomes" id="UP000825729">
    <property type="component" value="Unassembled WGS sequence"/>
</dbReference>
<dbReference type="SMART" id="SM00356">
    <property type="entry name" value="ZnF_C3H1"/>
    <property type="match status" value="3"/>
</dbReference>
<feature type="region of interest" description="Disordered" evidence="7">
    <location>
        <begin position="612"/>
        <end position="748"/>
    </location>
</feature>
<sequence>MASASTAPISAEEEAMKRNTDCVYFLASPLTCKKGSECEYRHSEGARMNPRDCWYWLNGNCLNPKCSFRHPPLDGFLGTSGGIASVGSSVPSAGTSVPSAGSSVPSAVSSVPSAASSVPSAGSSMPSAGSSVPATQGTPLNQMTVVSQAAGTYGGNKQNVPCFYFQKGHCLKGDRCPFLHSPLPVGNMTPPQSLPSNMANSVTERPQSLTKTVGILSKCTSEQKLRQINMDKSVEVLSQVEEVMPNNAVLLKKNMAPATINKEVPISKQSSVPVTSGNGGRNSSRSSQQLERFQNGKEGDEFLRESSPGFDVLVDNELEDSNYYHNEDELERNPGAGGRDFNKHGYSLSSEVKFDREPFNDFSEYDQYGRHYQYGWEHNHRSSSERVLERSSMSAMDRRGLLKPESPDKVDRSDLRYRLSKQRRINGSKLSSGTDMRGEFHKREDRFVEEQVYTSRSRRDQRHLPHEASKSSRLQGRLKLPEIPAGDDGSDLYADREIERGRNHGRSSPSRPISSYPGRLHHSRLNRTQEDFSIERRSNRGPSVRREELDFLDFEGPKSLAELKGVKTSGKGDEQTTHNTGAAMKLGKALGQLESEDSLSFEGPKPLSVILKRKRAASSENGADSASGEESNQRQKVDRSLQSKVESASTIGGEEAQGTVAEAEIKDVRISSKGDEFDLEDLSLGQKEGEGEGDGGNYENMEEDQEYEGYDQRDGDYDEYEPVEGEEYKPEDENADPEDEYYDDEDGDDFARKIGVIMS</sequence>
<evidence type="ECO:0000256" key="6">
    <source>
        <dbReference type="PROSITE-ProRule" id="PRU00723"/>
    </source>
</evidence>
<dbReference type="InterPro" id="IPR041686">
    <property type="entry name" value="Znf-CCCH_3"/>
</dbReference>
<reference evidence="9 10" key="1">
    <citation type="submission" date="2021-07" db="EMBL/GenBank/DDBJ databases">
        <title>The Aristolochia fimbriata genome: insights into angiosperm evolution, floral development and chemical biosynthesis.</title>
        <authorList>
            <person name="Jiao Y."/>
        </authorList>
    </citation>
    <scope>NUCLEOTIDE SEQUENCE [LARGE SCALE GENOMIC DNA]</scope>
    <source>
        <strain evidence="9">IBCAS-2021</strain>
        <tissue evidence="9">Leaf</tissue>
    </source>
</reference>
<evidence type="ECO:0000256" key="4">
    <source>
        <dbReference type="ARBA" id="ARBA00022833"/>
    </source>
</evidence>
<evidence type="ECO:0000313" key="10">
    <source>
        <dbReference type="Proteomes" id="UP000825729"/>
    </source>
</evidence>
<feature type="compositionally biased region" description="Basic and acidic residues" evidence="7">
    <location>
        <begin position="396"/>
        <end position="417"/>
    </location>
</feature>
<feature type="zinc finger region" description="C3H1-type" evidence="6">
    <location>
        <begin position="156"/>
        <end position="183"/>
    </location>
</feature>
<keyword evidence="3 6" id="KW-0863">Zinc-finger</keyword>
<proteinExistence type="predicted"/>
<keyword evidence="4 6" id="KW-0862">Zinc</keyword>
<evidence type="ECO:0000259" key="8">
    <source>
        <dbReference type="PROSITE" id="PS50103"/>
    </source>
</evidence>
<keyword evidence="1 6" id="KW-0479">Metal-binding</keyword>
<protein>
    <recommendedName>
        <fullName evidence="8">C3H1-type domain-containing protein</fullName>
    </recommendedName>
</protein>
<feature type="zinc finger region" description="C3H1-type" evidence="6">
    <location>
        <begin position="16"/>
        <end position="45"/>
    </location>
</feature>
<dbReference type="FunFam" id="4.10.1000.10:FF:000021">
    <property type="entry name" value="Zinc finger CCCH domain-containing protein 17"/>
    <property type="match status" value="1"/>
</dbReference>
<feature type="region of interest" description="Disordered" evidence="7">
    <location>
        <begin position="262"/>
        <end position="306"/>
    </location>
</feature>
<feature type="zinc finger region" description="C3H1-type" evidence="6">
    <location>
        <begin position="47"/>
        <end position="73"/>
    </location>
</feature>
<feature type="compositionally biased region" description="Low complexity" evidence="7">
    <location>
        <begin position="506"/>
        <end position="518"/>
    </location>
</feature>
<dbReference type="AlphaFoldDB" id="A0AAV7E3F9"/>
<dbReference type="GO" id="GO:0003677">
    <property type="term" value="F:DNA binding"/>
    <property type="evidence" value="ECO:0007669"/>
    <property type="project" value="UniProtKB-KW"/>
</dbReference>
<feature type="domain" description="C3H1-type" evidence="8">
    <location>
        <begin position="47"/>
        <end position="73"/>
    </location>
</feature>
<dbReference type="PANTHER" id="PTHR15725:SF14">
    <property type="entry name" value="ZINC FINGER CCCH DOMAIN-CONTAINING PROTEIN 11A"/>
    <property type="match status" value="1"/>
</dbReference>
<dbReference type="EMBL" id="JAINDJ010000007">
    <property type="protein sequence ID" value="KAG9442352.1"/>
    <property type="molecule type" value="Genomic_DNA"/>
</dbReference>
<gene>
    <name evidence="9" type="ORF">H6P81_018206</name>
</gene>
<feature type="compositionally biased region" description="Basic and acidic residues" evidence="7">
    <location>
        <begin position="493"/>
        <end position="502"/>
    </location>
</feature>
<feature type="compositionally biased region" description="Basic and acidic residues" evidence="7">
    <location>
        <begin position="436"/>
        <end position="449"/>
    </location>
</feature>
<name>A0AAV7E3F9_ARIFI</name>
<keyword evidence="5" id="KW-0238">DNA-binding</keyword>
<feature type="compositionally biased region" description="Acidic residues" evidence="7">
    <location>
        <begin position="716"/>
        <end position="725"/>
    </location>
</feature>
<dbReference type="SUPFAM" id="SSF90229">
    <property type="entry name" value="CCCH zinc finger"/>
    <property type="match status" value="1"/>
</dbReference>
<feature type="compositionally biased region" description="Basic and acidic residues" evidence="7">
    <location>
        <begin position="294"/>
        <end position="304"/>
    </location>
</feature>
<keyword evidence="2" id="KW-0677">Repeat</keyword>